<dbReference type="Gene3D" id="3.40.50.720">
    <property type="entry name" value="NAD(P)-binding Rossmann-like Domain"/>
    <property type="match status" value="2"/>
</dbReference>
<dbReference type="Pfam" id="PF05222">
    <property type="entry name" value="AlaDh_PNT_N"/>
    <property type="match status" value="1"/>
</dbReference>
<dbReference type="InterPro" id="IPR007698">
    <property type="entry name" value="AlaDH/PNT_NAD(H)-bd"/>
</dbReference>
<protein>
    <recommendedName>
        <fullName evidence="6">Alanine dehydrogenase</fullName>
    </recommendedName>
</protein>
<evidence type="ECO:0000313" key="4">
    <source>
        <dbReference type="EMBL" id="WEX80769.1"/>
    </source>
</evidence>
<dbReference type="PANTHER" id="PTHR42795:SF1">
    <property type="entry name" value="ALANINE DEHYDROGENASE"/>
    <property type="match status" value="1"/>
</dbReference>
<evidence type="ECO:0000259" key="3">
    <source>
        <dbReference type="SMART" id="SM01003"/>
    </source>
</evidence>
<gene>
    <name evidence="4" type="ORF">PYH38_000050</name>
</gene>
<dbReference type="SMART" id="SM01003">
    <property type="entry name" value="AlaDh_PNT_N"/>
    <property type="match status" value="1"/>
</dbReference>
<dbReference type="SUPFAM" id="SSF52283">
    <property type="entry name" value="Formate/glycerate dehydrogenase catalytic domain-like"/>
    <property type="match status" value="1"/>
</dbReference>
<dbReference type="RefSeq" id="WP_280731488.1">
    <property type="nucleotide sequence ID" value="NZ_CP120367.1"/>
</dbReference>
<dbReference type="Proteomes" id="UP001235547">
    <property type="component" value="Chromosome 2"/>
</dbReference>
<dbReference type="SMART" id="SM01002">
    <property type="entry name" value="AlaDh_PNT_C"/>
    <property type="match status" value="1"/>
</dbReference>
<keyword evidence="1" id="KW-0560">Oxidoreductase</keyword>
<organism evidence="4 5">
    <name type="scientific">Sinorhizobium numidicum</name>
    <dbReference type="NCBI Taxonomy" id="680248"/>
    <lineage>
        <taxon>Bacteria</taxon>
        <taxon>Pseudomonadati</taxon>
        <taxon>Pseudomonadota</taxon>
        <taxon>Alphaproteobacteria</taxon>
        <taxon>Hyphomicrobiales</taxon>
        <taxon>Rhizobiaceae</taxon>
        <taxon>Sinorhizobium/Ensifer group</taxon>
        <taxon>Sinorhizobium</taxon>
    </lineage>
</organism>
<accession>A0ABY8CQ61</accession>
<evidence type="ECO:0008006" key="6">
    <source>
        <dbReference type="Google" id="ProtNLM"/>
    </source>
</evidence>
<name>A0ABY8CQ61_9HYPH</name>
<evidence type="ECO:0000256" key="1">
    <source>
        <dbReference type="ARBA" id="ARBA00023002"/>
    </source>
</evidence>
<dbReference type="InterPro" id="IPR007886">
    <property type="entry name" value="AlaDH/PNT_N"/>
</dbReference>
<dbReference type="PANTHER" id="PTHR42795">
    <property type="entry name" value="ALANINE DEHYDROGENASE"/>
    <property type="match status" value="1"/>
</dbReference>
<dbReference type="Pfam" id="PF01262">
    <property type="entry name" value="AlaDh_PNT_C"/>
    <property type="match status" value="1"/>
</dbReference>
<reference evidence="4 5" key="1">
    <citation type="submission" date="2023-03" db="EMBL/GenBank/DDBJ databases">
        <authorList>
            <person name="Kaur S."/>
            <person name="Espinosa-Saiz D."/>
            <person name="Velazquez E."/>
            <person name="Menendez E."/>
            <person name="diCenzo G.C."/>
        </authorList>
    </citation>
    <scope>NUCLEOTIDE SEQUENCE [LARGE SCALE GENOMIC DNA]</scope>
    <source>
        <strain evidence="4 5">LMG 27395</strain>
    </source>
</reference>
<dbReference type="InterPro" id="IPR036291">
    <property type="entry name" value="NAD(P)-bd_dom_sf"/>
</dbReference>
<evidence type="ECO:0000313" key="5">
    <source>
        <dbReference type="Proteomes" id="UP001235547"/>
    </source>
</evidence>
<dbReference type="SUPFAM" id="SSF51735">
    <property type="entry name" value="NAD(P)-binding Rossmann-fold domains"/>
    <property type="match status" value="1"/>
</dbReference>
<dbReference type="EMBL" id="CP120370">
    <property type="protein sequence ID" value="WEX80769.1"/>
    <property type="molecule type" value="Genomic_DNA"/>
</dbReference>
<keyword evidence="5" id="KW-1185">Reference proteome</keyword>
<sequence length="328" mass="35489">MKMHREPTIAVVGEKWPGDHRMLLVPDHVSLLSEAGCRVLVESGAGTGIGIQDSEYEAAGATLHDTGYCYGNAHLVVKYKSPHPTEYRYLRPGSRIACFVYLEHDREMTETFCEKQVDIYGLTYFRTPDGFFPLPVSDNELTGKMAVIYGAYFLQSHLGGRGVYLGHAPGAANPRVLVIGYGKSGGAAARTALALGADVTVLGTSAERLRLFEGTLDRPVRALVNTPENLRQELKEADLVVGAILDSTVDTPAMIDRSMLSCMRKGSVIIDVTCGYGAGYLPTFHSFTSHENPSYEVDGVIHIKIDRLPSTVPVTASAATGQSAYLTC</sequence>
<feature type="domain" description="Alanine dehydrogenase/pyridine nucleotide transhydrogenase NAD(H)-binding" evidence="2">
    <location>
        <begin position="154"/>
        <end position="304"/>
    </location>
</feature>
<feature type="domain" description="Alanine dehydrogenase/pyridine nucleotide transhydrogenase N-terminal" evidence="3">
    <location>
        <begin position="10"/>
        <end position="142"/>
    </location>
</feature>
<evidence type="ECO:0000259" key="2">
    <source>
        <dbReference type="SMART" id="SM01002"/>
    </source>
</evidence>
<proteinExistence type="predicted"/>